<feature type="non-terminal residue" evidence="9">
    <location>
        <position position="1"/>
    </location>
</feature>
<evidence type="ECO:0000256" key="7">
    <source>
        <dbReference type="RuleBase" id="RU000304"/>
    </source>
</evidence>
<dbReference type="PANTHER" id="PTHR24058">
    <property type="entry name" value="DUAL SPECIFICITY PROTEIN KINASE"/>
    <property type="match status" value="1"/>
</dbReference>
<organism evidence="9">
    <name type="scientific">Trepomonas sp. PC1</name>
    <dbReference type="NCBI Taxonomy" id="1076344"/>
    <lineage>
        <taxon>Eukaryota</taxon>
        <taxon>Metamonada</taxon>
        <taxon>Diplomonadida</taxon>
        <taxon>Hexamitidae</taxon>
        <taxon>Hexamitinae</taxon>
        <taxon>Trepomonas</taxon>
    </lineage>
</organism>
<dbReference type="SMART" id="SM00220">
    <property type="entry name" value="S_TKc"/>
    <property type="match status" value="1"/>
</dbReference>
<sequence>NNTFCMPQLRTENSFVQQVQNTSQIFVKEDEKPFRIINSYGLFKEIGHGTFGRVYLTKNVLESEYAMKISEERMKKYTQIEFKFLKQLEPLKISPMPVEAFDCENQFCMVMQLCEQPLTEFSRSNLSMHSRKLLMYLATSYVKQLHDQKIIHTDIKMENFMLQTKNDPRSLKIIDFSSAIQLPCSKMPSKLQSRYFKSPEVLYKQPYSYKIDCWSLGCLLFEIAFSKPLFPAKTDFMLCLQQICLLGLPNQRFEPFFEQFSSMHFNFYADNLKSFGIEKTAAMLPTAEVIRETGRDECQKRRLEQVIERLQWSTDDKQQFLEILQGLLQYDAEKRWDCAKVLRSSFFDAV</sequence>
<name>A0A146KIA5_9EUKA</name>
<proteinExistence type="inferred from homology"/>
<dbReference type="GO" id="GO:0005524">
    <property type="term" value="F:ATP binding"/>
    <property type="evidence" value="ECO:0007669"/>
    <property type="project" value="UniProtKB-UniRule"/>
</dbReference>
<dbReference type="EMBL" id="GDID01000146">
    <property type="protein sequence ID" value="JAP96460.1"/>
    <property type="molecule type" value="Transcribed_RNA"/>
</dbReference>
<dbReference type="GO" id="GO:0004674">
    <property type="term" value="F:protein serine/threonine kinase activity"/>
    <property type="evidence" value="ECO:0007669"/>
    <property type="project" value="UniProtKB-KW"/>
</dbReference>
<reference evidence="9" key="1">
    <citation type="submission" date="2015-07" db="EMBL/GenBank/DDBJ databases">
        <title>Adaptation to a free-living lifestyle via gene acquisitions in the diplomonad Trepomonas sp. PC1.</title>
        <authorList>
            <person name="Xu F."/>
            <person name="Jerlstrom-Hultqvist J."/>
            <person name="Kolisko M."/>
            <person name="Simpson A.G.B."/>
            <person name="Roger A.J."/>
            <person name="Svard S.G."/>
            <person name="Andersson J.O."/>
        </authorList>
    </citation>
    <scope>NUCLEOTIDE SEQUENCE</scope>
    <source>
        <strain evidence="9">PC1</strain>
    </source>
</reference>
<dbReference type="InterPro" id="IPR000719">
    <property type="entry name" value="Prot_kinase_dom"/>
</dbReference>
<dbReference type="PROSITE" id="PS00108">
    <property type="entry name" value="PROTEIN_KINASE_ST"/>
    <property type="match status" value="1"/>
</dbReference>
<accession>A0A146KIA5</accession>
<evidence type="ECO:0000313" key="9">
    <source>
        <dbReference type="EMBL" id="JAP96460.1"/>
    </source>
</evidence>
<feature type="binding site" evidence="6">
    <location>
        <position position="68"/>
    </location>
    <ligand>
        <name>ATP</name>
        <dbReference type="ChEBI" id="CHEBI:30616"/>
    </ligand>
</feature>
<evidence type="ECO:0000256" key="3">
    <source>
        <dbReference type="ARBA" id="ARBA00022741"/>
    </source>
</evidence>
<evidence type="ECO:0000259" key="8">
    <source>
        <dbReference type="PROSITE" id="PS50011"/>
    </source>
</evidence>
<dbReference type="SUPFAM" id="SSF56112">
    <property type="entry name" value="Protein kinase-like (PK-like)"/>
    <property type="match status" value="1"/>
</dbReference>
<keyword evidence="2" id="KW-0808">Transferase</keyword>
<dbReference type="PROSITE" id="PS50011">
    <property type="entry name" value="PROTEIN_KINASE_DOM"/>
    <property type="match status" value="1"/>
</dbReference>
<keyword evidence="5 6" id="KW-0067">ATP-binding</keyword>
<keyword evidence="4 9" id="KW-0418">Kinase</keyword>
<dbReference type="Gene3D" id="1.10.510.10">
    <property type="entry name" value="Transferase(Phosphotransferase) domain 1"/>
    <property type="match status" value="1"/>
</dbReference>
<keyword evidence="3 6" id="KW-0547">Nucleotide-binding</keyword>
<dbReference type="AlphaFoldDB" id="A0A146KIA5"/>
<dbReference type="PROSITE" id="PS00107">
    <property type="entry name" value="PROTEIN_KINASE_ATP"/>
    <property type="match status" value="1"/>
</dbReference>
<dbReference type="InterPro" id="IPR008271">
    <property type="entry name" value="Ser/Thr_kinase_AS"/>
</dbReference>
<dbReference type="InterPro" id="IPR017441">
    <property type="entry name" value="Protein_kinase_ATP_BS"/>
</dbReference>
<comment type="similarity">
    <text evidence="7">Belongs to the protein kinase superfamily.</text>
</comment>
<evidence type="ECO:0000256" key="1">
    <source>
        <dbReference type="ARBA" id="ARBA00022527"/>
    </source>
</evidence>
<evidence type="ECO:0000256" key="4">
    <source>
        <dbReference type="ARBA" id="ARBA00022777"/>
    </source>
</evidence>
<evidence type="ECO:0000256" key="6">
    <source>
        <dbReference type="PROSITE-ProRule" id="PRU10141"/>
    </source>
</evidence>
<dbReference type="InterPro" id="IPR011009">
    <property type="entry name" value="Kinase-like_dom_sf"/>
</dbReference>
<keyword evidence="1 7" id="KW-0723">Serine/threonine-protein kinase</keyword>
<gene>
    <name evidence="9" type="ORF">TPC1_10199</name>
</gene>
<dbReference type="Pfam" id="PF00069">
    <property type="entry name" value="Pkinase"/>
    <property type="match status" value="1"/>
</dbReference>
<dbReference type="InterPro" id="IPR050494">
    <property type="entry name" value="Ser_Thr_dual-spec_kinase"/>
</dbReference>
<feature type="domain" description="Protein kinase" evidence="8">
    <location>
        <begin position="40"/>
        <end position="347"/>
    </location>
</feature>
<evidence type="ECO:0000256" key="5">
    <source>
        <dbReference type="ARBA" id="ARBA00022840"/>
    </source>
</evidence>
<evidence type="ECO:0000256" key="2">
    <source>
        <dbReference type="ARBA" id="ARBA00022679"/>
    </source>
</evidence>
<protein>
    <submittedName>
        <fullName evidence="9">Kinase, CMGC DYRK</fullName>
    </submittedName>
</protein>
<dbReference type="Gene3D" id="3.30.200.20">
    <property type="entry name" value="Phosphorylase Kinase, domain 1"/>
    <property type="match status" value="1"/>
</dbReference>